<accession>A0A0S4J684</accession>
<sequence length="101" mass="11585">MIWASHPVEKNTTCPTPYALLLTKVPEKEDTTSTETATAKQLKEEKATMELLRIAHRLLYYINGYSRDGGEQAYIKELWETDGAPDNVQVTWPEEFDRPNV</sequence>
<dbReference type="Proteomes" id="UP000051952">
    <property type="component" value="Unassembled WGS sequence"/>
</dbReference>
<evidence type="ECO:0000313" key="1">
    <source>
        <dbReference type="EMBL" id="CUG85923.1"/>
    </source>
</evidence>
<gene>
    <name evidence="1" type="ORF">BSAL_91100</name>
</gene>
<organism evidence="1 2">
    <name type="scientific">Bodo saltans</name>
    <name type="common">Flagellated protozoan</name>
    <dbReference type="NCBI Taxonomy" id="75058"/>
    <lineage>
        <taxon>Eukaryota</taxon>
        <taxon>Discoba</taxon>
        <taxon>Euglenozoa</taxon>
        <taxon>Kinetoplastea</taxon>
        <taxon>Metakinetoplastina</taxon>
        <taxon>Eubodonida</taxon>
        <taxon>Bodonidae</taxon>
        <taxon>Bodo</taxon>
    </lineage>
</organism>
<dbReference type="EMBL" id="CYKH01001210">
    <property type="protein sequence ID" value="CUG85923.1"/>
    <property type="molecule type" value="Genomic_DNA"/>
</dbReference>
<name>A0A0S4J684_BODSA</name>
<proteinExistence type="predicted"/>
<dbReference type="VEuPathDB" id="TriTrypDB:BSAL_91100"/>
<evidence type="ECO:0000313" key="2">
    <source>
        <dbReference type="Proteomes" id="UP000051952"/>
    </source>
</evidence>
<dbReference type="AlphaFoldDB" id="A0A0S4J684"/>
<reference evidence="2" key="1">
    <citation type="submission" date="2015-09" db="EMBL/GenBank/DDBJ databases">
        <authorList>
            <consortium name="Pathogen Informatics"/>
        </authorList>
    </citation>
    <scope>NUCLEOTIDE SEQUENCE [LARGE SCALE GENOMIC DNA]</scope>
    <source>
        <strain evidence="2">Lake Konstanz</strain>
    </source>
</reference>
<protein>
    <submittedName>
        <fullName evidence="1">Uncharacterized protein</fullName>
    </submittedName>
</protein>
<keyword evidence="2" id="KW-1185">Reference proteome</keyword>